<proteinExistence type="predicted"/>
<accession>A0A7Y9DRP9</accession>
<dbReference type="AlphaFoldDB" id="A0A7Y9DRP9"/>
<sequence>MTTATSTRARVLTRSLDAFHRADVDTFMAMYAEDAVHEFPFAPEGMPTRLEGRAAIEAWMRQVPDILTLDGGMHDLRIHEGADTLTVEWSSTGHFADGSPAAVSYVAVVTFEGDLVVRYRDYINPLDLRPATFPPRG</sequence>
<dbReference type="RefSeq" id="WP_179792189.1">
    <property type="nucleotide sequence ID" value="NZ_BAABHP010000012.1"/>
</dbReference>
<dbReference type="Gene3D" id="3.10.450.50">
    <property type="match status" value="1"/>
</dbReference>
<dbReference type="EMBL" id="JACCBN010000001">
    <property type="protein sequence ID" value="NYD34218.1"/>
    <property type="molecule type" value="Genomic_DNA"/>
</dbReference>
<evidence type="ECO:0000259" key="1">
    <source>
        <dbReference type="Pfam" id="PF12680"/>
    </source>
</evidence>
<gene>
    <name evidence="2" type="ORF">BJ983_000320</name>
</gene>
<evidence type="ECO:0000313" key="3">
    <source>
        <dbReference type="Proteomes" id="UP000535890"/>
    </source>
</evidence>
<organism evidence="2 3">
    <name type="scientific">Actinomycetospora corticicola</name>
    <dbReference type="NCBI Taxonomy" id="663602"/>
    <lineage>
        <taxon>Bacteria</taxon>
        <taxon>Bacillati</taxon>
        <taxon>Actinomycetota</taxon>
        <taxon>Actinomycetes</taxon>
        <taxon>Pseudonocardiales</taxon>
        <taxon>Pseudonocardiaceae</taxon>
        <taxon>Actinomycetospora</taxon>
    </lineage>
</organism>
<reference evidence="2 3" key="1">
    <citation type="submission" date="2020-07" db="EMBL/GenBank/DDBJ databases">
        <title>Sequencing the genomes of 1000 actinobacteria strains.</title>
        <authorList>
            <person name="Klenk H.-P."/>
        </authorList>
    </citation>
    <scope>NUCLEOTIDE SEQUENCE [LARGE SCALE GENOMIC DNA]</scope>
    <source>
        <strain evidence="2 3">DSM 45772</strain>
    </source>
</reference>
<dbReference type="Pfam" id="PF12680">
    <property type="entry name" value="SnoaL_2"/>
    <property type="match status" value="1"/>
</dbReference>
<protein>
    <recommendedName>
        <fullName evidence="1">SnoaL-like domain-containing protein</fullName>
    </recommendedName>
</protein>
<comment type="caution">
    <text evidence="2">The sequence shown here is derived from an EMBL/GenBank/DDBJ whole genome shotgun (WGS) entry which is preliminary data.</text>
</comment>
<dbReference type="SUPFAM" id="SSF54427">
    <property type="entry name" value="NTF2-like"/>
    <property type="match status" value="1"/>
</dbReference>
<dbReference type="InterPro" id="IPR032710">
    <property type="entry name" value="NTF2-like_dom_sf"/>
</dbReference>
<dbReference type="Proteomes" id="UP000535890">
    <property type="component" value="Unassembled WGS sequence"/>
</dbReference>
<feature type="domain" description="SnoaL-like" evidence="1">
    <location>
        <begin position="13"/>
        <end position="119"/>
    </location>
</feature>
<evidence type="ECO:0000313" key="2">
    <source>
        <dbReference type="EMBL" id="NYD34218.1"/>
    </source>
</evidence>
<keyword evidence="3" id="KW-1185">Reference proteome</keyword>
<dbReference type="InterPro" id="IPR037401">
    <property type="entry name" value="SnoaL-like"/>
</dbReference>
<name>A0A7Y9DRP9_9PSEU</name>